<dbReference type="EMBL" id="DVGB01000002">
    <property type="protein sequence ID" value="HIR00684.1"/>
    <property type="molecule type" value="Genomic_DNA"/>
</dbReference>
<feature type="transmembrane region" description="Helical" evidence="1">
    <location>
        <begin position="181"/>
        <end position="214"/>
    </location>
</feature>
<protein>
    <submittedName>
        <fullName evidence="2">DUF4013 domain-containing protein</fullName>
    </submittedName>
</protein>
<dbReference type="AlphaFoldDB" id="A0A9D0ZY82"/>
<name>A0A9D0ZY82_9ACTN</name>
<keyword evidence="1" id="KW-0812">Transmembrane</keyword>
<feature type="transmembrane region" description="Helical" evidence="1">
    <location>
        <begin position="226"/>
        <end position="259"/>
    </location>
</feature>
<organism evidence="2 3">
    <name type="scientific">Candidatus Aveggerthella stercoripullorum</name>
    <dbReference type="NCBI Taxonomy" id="2840688"/>
    <lineage>
        <taxon>Bacteria</taxon>
        <taxon>Bacillati</taxon>
        <taxon>Actinomycetota</taxon>
        <taxon>Coriobacteriia</taxon>
        <taxon>Eggerthellales</taxon>
        <taxon>Eggerthellaceae</taxon>
        <taxon>Eggerthellaceae incertae sedis</taxon>
        <taxon>Candidatus Aveggerthella</taxon>
    </lineage>
</organism>
<gene>
    <name evidence="2" type="ORF">IAA69_00175</name>
</gene>
<keyword evidence="1" id="KW-1133">Transmembrane helix</keyword>
<dbReference type="InterPro" id="IPR025098">
    <property type="entry name" value="DUF4013"/>
</dbReference>
<evidence type="ECO:0000313" key="3">
    <source>
        <dbReference type="Proteomes" id="UP000824261"/>
    </source>
</evidence>
<dbReference type="Proteomes" id="UP000824261">
    <property type="component" value="Unassembled WGS sequence"/>
</dbReference>
<accession>A0A9D0ZY82</accession>
<feature type="transmembrane region" description="Helical" evidence="1">
    <location>
        <begin position="71"/>
        <end position="94"/>
    </location>
</feature>
<sequence length="290" mass="31481">MKLAWDDVRHSQGWRSKSLIFGLLSFVPVFGPMVLYGYSYGWARDVAWGVREPLPRRVFGNEDGRLYSRGFYVFVLFFVCGLIPMVASSLLAGITGMHGVAFLGFWQGHGMMPLAWFSSSIGLVTFVLTIALSLAVFLFAVVGSVRIALYDRMSAGFQFGKIWAMIRRDTHGIMGILGRTVLAIALIIVASCVVFLLVALLAALFGAILFGGLSGLSHYDSHGIGFMLLVMAFVGIMLLAFAAVGVLCAAASSCVALVVARAAGLWVYQFDVASWRGQDDPLPFETDPRV</sequence>
<feature type="transmembrane region" description="Helical" evidence="1">
    <location>
        <begin position="114"/>
        <end position="143"/>
    </location>
</feature>
<comment type="caution">
    <text evidence="2">The sequence shown here is derived from an EMBL/GenBank/DDBJ whole genome shotgun (WGS) entry which is preliminary data.</text>
</comment>
<evidence type="ECO:0000313" key="2">
    <source>
        <dbReference type="EMBL" id="HIR00684.1"/>
    </source>
</evidence>
<keyword evidence="1" id="KW-0472">Membrane</keyword>
<reference evidence="2" key="1">
    <citation type="submission" date="2020-10" db="EMBL/GenBank/DDBJ databases">
        <authorList>
            <person name="Gilroy R."/>
        </authorList>
    </citation>
    <scope>NUCLEOTIDE SEQUENCE</scope>
    <source>
        <strain evidence="2">ChiGjej1B1-2707</strain>
    </source>
</reference>
<dbReference type="Pfam" id="PF13197">
    <property type="entry name" value="DUF4013"/>
    <property type="match status" value="1"/>
</dbReference>
<feature type="transmembrane region" description="Helical" evidence="1">
    <location>
        <begin position="20"/>
        <end position="38"/>
    </location>
</feature>
<reference evidence="2" key="2">
    <citation type="journal article" date="2021" name="PeerJ">
        <title>Extensive microbial diversity within the chicken gut microbiome revealed by metagenomics and culture.</title>
        <authorList>
            <person name="Gilroy R."/>
            <person name="Ravi A."/>
            <person name="Getino M."/>
            <person name="Pursley I."/>
            <person name="Horton D.L."/>
            <person name="Alikhan N.F."/>
            <person name="Baker D."/>
            <person name="Gharbi K."/>
            <person name="Hall N."/>
            <person name="Watson M."/>
            <person name="Adriaenssens E.M."/>
            <person name="Foster-Nyarko E."/>
            <person name="Jarju S."/>
            <person name="Secka A."/>
            <person name="Antonio M."/>
            <person name="Oren A."/>
            <person name="Chaudhuri R.R."/>
            <person name="La Ragione R."/>
            <person name="Hildebrand F."/>
            <person name="Pallen M.J."/>
        </authorList>
    </citation>
    <scope>NUCLEOTIDE SEQUENCE</scope>
    <source>
        <strain evidence="2">ChiGjej1B1-2707</strain>
    </source>
</reference>
<proteinExistence type="predicted"/>
<evidence type="ECO:0000256" key="1">
    <source>
        <dbReference type="SAM" id="Phobius"/>
    </source>
</evidence>